<dbReference type="EMBL" id="SNSQ01000092">
    <property type="protein sequence ID" value="TEU32931.1"/>
    <property type="molecule type" value="Genomic_DNA"/>
</dbReference>
<proteinExistence type="predicted"/>
<evidence type="ECO:0000313" key="2">
    <source>
        <dbReference type="Proteomes" id="UP000298234"/>
    </source>
</evidence>
<protein>
    <submittedName>
        <fullName evidence="1">Uncharacterized protein</fullName>
    </submittedName>
</protein>
<reference evidence="1 2" key="1">
    <citation type="submission" date="2019-03" db="EMBL/GenBank/DDBJ databases">
        <title>Burkholderia cepacia outbreak.</title>
        <authorList>
            <person name="Farzana R."/>
            <person name="Walsh T.R."/>
        </authorList>
    </citation>
    <scope>NUCLEOTIDE SEQUENCE [LARGE SCALE GENOMIC DNA]</scope>
    <source>
        <strain evidence="2">d13</strain>
    </source>
</reference>
<name>A0AAX2RBJ2_BURCE</name>
<sequence>MSQMEVIEKAFVDARDALAKARESHTGSWWNASVLRKRGSLIAALHDAVRSDVRHVDLADFLDGSGAYDTAEEEAENHERDQEAVATLRPLIKVLVSAGIAISGLETYYISKEDIEEVLRTRGVQEGVEASISAQAESLFHALDHERIRMATDSALIGDRAERRQMALNEIEHQLGERGVISWKRSDVAQESNAVYPHAVPATAGSSPNVAPYIVVSLPDGYNGHTLNFVGEPVERDGNIVKLRCAARGREHLMRWIDEADLQAAIVAQIASAKAWEYRDEQEGVEFLSLDRLPPEKRDQWTSERPLEAVPASLIGLDAGALDQPRHSSAMHLITLAGESPQKMRALAELLLVKRGSMLFGRVAASRDGEDALKAMGVHVGGYDEDAGSFLVCIDPQTLDRNAASASDVDLSKLYVRNSSRLGADDYPASVDEIDAEIAWCEFTLKAQDAGLTWEDRVDLESALFSLRWDRLERLTGGSPIPVSVVASHARQPGESTAKGLLLSGGRVVVHDPSSSKDAQIDISQIVLSSGEQLPKGWREIGVEEVTRSDYRALDERRQALELSFARGEDLPDTVDLHERIVHVMDRSPWMIDNDTGEVADRAALLSNLKPRMRP</sequence>
<dbReference type="AlphaFoldDB" id="A0AAX2RBJ2"/>
<gene>
    <name evidence="1" type="ORF">E3D37_41935</name>
</gene>
<evidence type="ECO:0000313" key="1">
    <source>
        <dbReference type="EMBL" id="TEU32931.1"/>
    </source>
</evidence>
<dbReference type="RefSeq" id="WP_134257776.1">
    <property type="nucleotide sequence ID" value="NZ_SNSG01000106.1"/>
</dbReference>
<comment type="caution">
    <text evidence="1">The sequence shown here is derived from an EMBL/GenBank/DDBJ whole genome shotgun (WGS) entry which is preliminary data.</text>
</comment>
<organism evidence="1 2">
    <name type="scientific">Burkholderia cepacia</name>
    <name type="common">Pseudomonas cepacia</name>
    <dbReference type="NCBI Taxonomy" id="292"/>
    <lineage>
        <taxon>Bacteria</taxon>
        <taxon>Pseudomonadati</taxon>
        <taxon>Pseudomonadota</taxon>
        <taxon>Betaproteobacteria</taxon>
        <taxon>Burkholderiales</taxon>
        <taxon>Burkholderiaceae</taxon>
        <taxon>Burkholderia</taxon>
        <taxon>Burkholderia cepacia complex</taxon>
    </lineage>
</organism>
<accession>A0AAX2RBJ2</accession>
<dbReference type="Proteomes" id="UP000298234">
    <property type="component" value="Unassembled WGS sequence"/>
</dbReference>